<dbReference type="RefSeq" id="WP_106179228.1">
    <property type="nucleotide sequence ID" value="NZ_PVNH01000005.1"/>
</dbReference>
<feature type="transmembrane region" description="Helical" evidence="2">
    <location>
        <begin position="23"/>
        <end position="44"/>
    </location>
</feature>
<dbReference type="EMBL" id="PVNH01000005">
    <property type="protein sequence ID" value="PRX47743.1"/>
    <property type="molecule type" value="Genomic_DNA"/>
</dbReference>
<feature type="compositionally biased region" description="Polar residues" evidence="1">
    <location>
        <begin position="201"/>
        <end position="216"/>
    </location>
</feature>
<keyword evidence="2" id="KW-0812">Transmembrane</keyword>
<accession>A0A2T0LV67</accession>
<keyword evidence="2" id="KW-0472">Membrane</keyword>
<proteinExistence type="predicted"/>
<feature type="region of interest" description="Disordered" evidence="1">
    <location>
        <begin position="148"/>
        <end position="242"/>
    </location>
</feature>
<keyword evidence="4" id="KW-1185">Reference proteome</keyword>
<dbReference type="Proteomes" id="UP000238362">
    <property type="component" value="Unassembled WGS sequence"/>
</dbReference>
<evidence type="ECO:0000256" key="2">
    <source>
        <dbReference type="SAM" id="Phobius"/>
    </source>
</evidence>
<name>A0A2T0LV67_9PSEU</name>
<dbReference type="AlphaFoldDB" id="A0A2T0LV67"/>
<feature type="transmembrane region" description="Helical" evidence="2">
    <location>
        <begin position="56"/>
        <end position="74"/>
    </location>
</feature>
<organism evidence="3 4">
    <name type="scientific">Prauserella shujinwangii</name>
    <dbReference type="NCBI Taxonomy" id="1453103"/>
    <lineage>
        <taxon>Bacteria</taxon>
        <taxon>Bacillati</taxon>
        <taxon>Actinomycetota</taxon>
        <taxon>Actinomycetes</taxon>
        <taxon>Pseudonocardiales</taxon>
        <taxon>Pseudonocardiaceae</taxon>
        <taxon>Prauserella</taxon>
    </lineage>
</organism>
<gene>
    <name evidence="3" type="ORF">B0I33_105325</name>
</gene>
<keyword evidence="2" id="KW-1133">Transmembrane helix</keyword>
<feature type="transmembrane region" description="Helical" evidence="2">
    <location>
        <begin position="86"/>
        <end position="107"/>
    </location>
</feature>
<sequence length="318" mass="32609">MTTHHTTNTTSSATGRPRRAARVALWLPGLLVAVGAAVATAHGLYEVARAAETPPLIAGLYPLITDGLALVAYAATARLTGSGRRYAWAVVVLAAGLSGLAQASYLAEGVHTAPAALRFGIGAWPAIAAAIVAHLLYLIAHAERTTPSAAPSAESGVVPEGNRSRTAGEPEGDAEGDRPTVHLPAVHSEPASAPSVRASGVQPTAVQTTGHTQRVQPSGVRRSESRPAGAGSAGDVQSPAPVPVRSVPVRQVASPARDRADQAAQRYAAAHGELPTVTHLMELAEVSRGTAGEALKALRAHTSPLHLVSEHDQHQAHS</sequence>
<feature type="transmembrane region" description="Helical" evidence="2">
    <location>
        <begin position="119"/>
        <end position="140"/>
    </location>
</feature>
<evidence type="ECO:0000313" key="4">
    <source>
        <dbReference type="Proteomes" id="UP000238362"/>
    </source>
</evidence>
<evidence type="ECO:0008006" key="5">
    <source>
        <dbReference type="Google" id="ProtNLM"/>
    </source>
</evidence>
<comment type="caution">
    <text evidence="3">The sequence shown here is derived from an EMBL/GenBank/DDBJ whole genome shotgun (WGS) entry which is preliminary data.</text>
</comment>
<evidence type="ECO:0000313" key="3">
    <source>
        <dbReference type="EMBL" id="PRX47743.1"/>
    </source>
</evidence>
<protein>
    <recommendedName>
        <fullName evidence="5">DUF2637 domain-containing protein</fullName>
    </recommendedName>
</protein>
<reference evidence="3 4" key="1">
    <citation type="submission" date="2018-03" db="EMBL/GenBank/DDBJ databases">
        <title>Genomic Encyclopedia of Type Strains, Phase III (KMG-III): the genomes of soil and plant-associated and newly described type strains.</title>
        <authorList>
            <person name="Whitman W."/>
        </authorList>
    </citation>
    <scope>NUCLEOTIDE SEQUENCE [LARGE SCALE GENOMIC DNA]</scope>
    <source>
        <strain evidence="3 4">CGMCC 4.7125</strain>
    </source>
</reference>
<evidence type="ECO:0000256" key="1">
    <source>
        <dbReference type="SAM" id="MobiDB-lite"/>
    </source>
</evidence>